<evidence type="ECO:0000313" key="2">
    <source>
        <dbReference type="Proteomes" id="UP000634139"/>
    </source>
</evidence>
<dbReference type="InterPro" id="IPR032871">
    <property type="entry name" value="AHH_dom_containing"/>
</dbReference>
<gene>
    <name evidence="1" type="ORF">GCM10011617_13190</name>
</gene>
<dbReference type="Pfam" id="PF14412">
    <property type="entry name" value="AHH"/>
    <property type="match status" value="1"/>
</dbReference>
<sequence>MSVPAVPGKRAQLSFRAVNQRDAPGYDPGLQRHHILPRQVLTRPSLTPMLRELGKDRIGFDDFRRNGLLLPANDQAAVRIGLPLHRGPHRTYNELVLERIGQIEAGWSVQRRRAPELALGDALMRLELLQRALRRRLLDQRRRMRLNTRDPLGQGPLGQGVDFTELDAMAALLWPETAEE</sequence>
<reference evidence="1" key="1">
    <citation type="journal article" date="2014" name="Int. J. Syst. Evol. Microbiol.">
        <title>Complete genome sequence of Corynebacterium casei LMG S-19264T (=DSM 44701T), isolated from a smear-ripened cheese.</title>
        <authorList>
            <consortium name="US DOE Joint Genome Institute (JGI-PGF)"/>
            <person name="Walter F."/>
            <person name="Albersmeier A."/>
            <person name="Kalinowski J."/>
            <person name="Ruckert C."/>
        </authorList>
    </citation>
    <scope>NUCLEOTIDE SEQUENCE</scope>
    <source>
        <strain evidence="1">KCTC 32422</strain>
    </source>
</reference>
<dbReference type="RefSeq" id="WP_229822172.1">
    <property type="nucleotide sequence ID" value="NZ_BMZD01000003.1"/>
</dbReference>
<organism evidence="1 2">
    <name type="scientific">Novosphingobium arvoryzae</name>
    <dbReference type="NCBI Taxonomy" id="1256514"/>
    <lineage>
        <taxon>Bacteria</taxon>
        <taxon>Pseudomonadati</taxon>
        <taxon>Pseudomonadota</taxon>
        <taxon>Alphaproteobacteria</taxon>
        <taxon>Sphingomonadales</taxon>
        <taxon>Sphingomonadaceae</taxon>
        <taxon>Novosphingobium</taxon>
    </lineage>
</organism>
<evidence type="ECO:0000313" key="1">
    <source>
        <dbReference type="EMBL" id="GGZ94742.1"/>
    </source>
</evidence>
<dbReference type="EMBL" id="BMZD01000003">
    <property type="protein sequence ID" value="GGZ94742.1"/>
    <property type="molecule type" value="Genomic_DNA"/>
</dbReference>
<accession>A0A918RH28</accession>
<proteinExistence type="predicted"/>
<evidence type="ECO:0008006" key="3">
    <source>
        <dbReference type="Google" id="ProtNLM"/>
    </source>
</evidence>
<protein>
    <recommendedName>
        <fullName evidence="3">A nuclease family of the HNH/ENDO VII superfamily with conserved AHH</fullName>
    </recommendedName>
</protein>
<reference evidence="1" key="2">
    <citation type="submission" date="2020-09" db="EMBL/GenBank/DDBJ databases">
        <authorList>
            <person name="Sun Q."/>
            <person name="Kim S."/>
        </authorList>
    </citation>
    <scope>NUCLEOTIDE SEQUENCE</scope>
    <source>
        <strain evidence="1">KCTC 32422</strain>
    </source>
</reference>
<dbReference type="Proteomes" id="UP000634139">
    <property type="component" value="Unassembled WGS sequence"/>
</dbReference>
<keyword evidence="2" id="KW-1185">Reference proteome</keyword>
<dbReference type="AlphaFoldDB" id="A0A918RH28"/>
<name>A0A918RH28_9SPHN</name>
<comment type="caution">
    <text evidence="1">The sequence shown here is derived from an EMBL/GenBank/DDBJ whole genome shotgun (WGS) entry which is preliminary data.</text>
</comment>